<comment type="subcellular location">
    <subcellularLocation>
        <location evidence="1">Nucleus</location>
    </subcellularLocation>
</comment>
<dbReference type="CDD" id="cd00892">
    <property type="entry name" value="PIKKc_ATR"/>
    <property type="match status" value="1"/>
</dbReference>
<name>A0A8T0TE98_PANVG</name>
<feature type="domain" description="PI3K/PI4K catalytic" evidence="16">
    <location>
        <begin position="886"/>
        <end position="1191"/>
    </location>
</feature>
<dbReference type="InterPro" id="IPR003152">
    <property type="entry name" value="FATC_dom"/>
</dbReference>
<dbReference type="InterPro" id="IPR056802">
    <property type="entry name" value="ATR-like_M-HEAT"/>
</dbReference>
<dbReference type="PROSITE" id="PS51190">
    <property type="entry name" value="FATC"/>
    <property type="match status" value="1"/>
</dbReference>
<keyword evidence="10" id="KW-0234">DNA repair</keyword>
<evidence type="ECO:0000256" key="9">
    <source>
        <dbReference type="ARBA" id="ARBA00022840"/>
    </source>
</evidence>
<evidence type="ECO:0000256" key="8">
    <source>
        <dbReference type="ARBA" id="ARBA00022777"/>
    </source>
</evidence>
<evidence type="ECO:0000256" key="15">
    <source>
        <dbReference type="ARBA" id="ARBA00048679"/>
    </source>
</evidence>
<comment type="similarity">
    <text evidence="2">Belongs to the PI3/PI4-kinase family. ATM subfamily.</text>
</comment>
<keyword evidence="6" id="KW-0547">Nucleotide-binding</keyword>
<evidence type="ECO:0000259" key="17">
    <source>
        <dbReference type="PROSITE" id="PS51189"/>
    </source>
</evidence>
<gene>
    <name evidence="19" type="ORF">PVAP13_4NG330012</name>
</gene>
<dbReference type="Proteomes" id="UP000823388">
    <property type="component" value="Chromosome 4N"/>
</dbReference>
<dbReference type="InterPro" id="IPR011990">
    <property type="entry name" value="TPR-like_helical_dom_sf"/>
</dbReference>
<dbReference type="InterPro" id="IPR018936">
    <property type="entry name" value="PI3/4_kinase_CS"/>
</dbReference>
<evidence type="ECO:0000256" key="13">
    <source>
        <dbReference type="ARBA" id="ARBA00024420"/>
    </source>
</evidence>
<dbReference type="GO" id="GO:0006281">
    <property type="term" value="P:DNA repair"/>
    <property type="evidence" value="ECO:0007669"/>
    <property type="project" value="UniProtKB-KW"/>
</dbReference>
<dbReference type="InterPro" id="IPR057564">
    <property type="entry name" value="HEAT_ATR"/>
</dbReference>
<dbReference type="Pfam" id="PF00454">
    <property type="entry name" value="PI3_PI4_kinase"/>
    <property type="match status" value="1"/>
</dbReference>
<keyword evidence="11" id="KW-0539">Nucleus</keyword>
<dbReference type="InterPro" id="IPR014009">
    <property type="entry name" value="PIK_FAT"/>
</dbReference>
<evidence type="ECO:0000256" key="11">
    <source>
        <dbReference type="ARBA" id="ARBA00023242"/>
    </source>
</evidence>
<organism evidence="19 20">
    <name type="scientific">Panicum virgatum</name>
    <name type="common">Blackwell switchgrass</name>
    <dbReference type="NCBI Taxonomy" id="38727"/>
    <lineage>
        <taxon>Eukaryota</taxon>
        <taxon>Viridiplantae</taxon>
        <taxon>Streptophyta</taxon>
        <taxon>Embryophyta</taxon>
        <taxon>Tracheophyta</taxon>
        <taxon>Spermatophyta</taxon>
        <taxon>Magnoliopsida</taxon>
        <taxon>Liliopsida</taxon>
        <taxon>Poales</taxon>
        <taxon>Poaceae</taxon>
        <taxon>PACMAD clade</taxon>
        <taxon>Panicoideae</taxon>
        <taxon>Panicodae</taxon>
        <taxon>Paniceae</taxon>
        <taxon>Panicinae</taxon>
        <taxon>Panicum</taxon>
        <taxon>Panicum sect. Hiantes</taxon>
    </lineage>
</organism>
<dbReference type="Pfam" id="PF02260">
    <property type="entry name" value="FATC"/>
    <property type="match status" value="1"/>
</dbReference>
<accession>A0A8T0TE98</accession>
<proteinExistence type="inferred from homology"/>
<comment type="catalytic activity">
    <reaction evidence="15">
        <text>L-seryl-[protein] + ATP = O-phospho-L-seryl-[protein] + ADP + H(+)</text>
        <dbReference type="Rhea" id="RHEA:17989"/>
        <dbReference type="Rhea" id="RHEA-COMP:9863"/>
        <dbReference type="Rhea" id="RHEA-COMP:11604"/>
        <dbReference type="ChEBI" id="CHEBI:15378"/>
        <dbReference type="ChEBI" id="CHEBI:29999"/>
        <dbReference type="ChEBI" id="CHEBI:30616"/>
        <dbReference type="ChEBI" id="CHEBI:83421"/>
        <dbReference type="ChEBI" id="CHEBI:456216"/>
        <dbReference type="EC" id="2.7.11.1"/>
    </reaction>
</comment>
<dbReference type="Pfam" id="PF25030">
    <property type="entry name" value="M-HEAT_ATR"/>
    <property type="match status" value="1"/>
</dbReference>
<dbReference type="Pfam" id="PF23593">
    <property type="entry name" value="HEAT_ATR"/>
    <property type="match status" value="1"/>
</dbReference>
<reference evidence="19" key="1">
    <citation type="submission" date="2020-05" db="EMBL/GenBank/DDBJ databases">
        <title>WGS assembly of Panicum virgatum.</title>
        <authorList>
            <person name="Lovell J.T."/>
            <person name="Jenkins J."/>
            <person name="Shu S."/>
            <person name="Juenger T.E."/>
            <person name="Schmutz J."/>
        </authorList>
    </citation>
    <scope>NUCLEOTIDE SEQUENCE</scope>
    <source>
        <strain evidence="19">AP13</strain>
    </source>
</reference>
<dbReference type="InterPro" id="IPR036940">
    <property type="entry name" value="PI3/4_kinase_cat_sf"/>
</dbReference>
<dbReference type="PANTHER" id="PTHR11139:SF69">
    <property type="entry name" value="SERINE_THREONINE-PROTEIN KINASE ATR"/>
    <property type="match status" value="1"/>
</dbReference>
<evidence type="ECO:0000256" key="6">
    <source>
        <dbReference type="ARBA" id="ARBA00022741"/>
    </source>
</evidence>
<dbReference type="Gene3D" id="3.30.1010.10">
    <property type="entry name" value="Phosphatidylinositol 3-kinase Catalytic Subunit, Chain A, domain 4"/>
    <property type="match status" value="1"/>
</dbReference>
<dbReference type="FunFam" id="3.30.1010.10:FF:000036">
    <property type="entry name" value="Serine/threonine-protein kinase ATR"/>
    <property type="match status" value="1"/>
</dbReference>
<dbReference type="EMBL" id="CM029044">
    <property type="protein sequence ID" value="KAG2608567.1"/>
    <property type="molecule type" value="Genomic_DNA"/>
</dbReference>
<dbReference type="Pfam" id="PF02259">
    <property type="entry name" value="FAT"/>
    <property type="match status" value="1"/>
</dbReference>
<evidence type="ECO:0000256" key="14">
    <source>
        <dbReference type="ARBA" id="ARBA00047899"/>
    </source>
</evidence>
<evidence type="ECO:0000256" key="7">
    <source>
        <dbReference type="ARBA" id="ARBA00022763"/>
    </source>
</evidence>
<dbReference type="FunFam" id="1.10.1070.11:FF:000024">
    <property type="entry name" value="Serine/threonine-protein kinase ATR"/>
    <property type="match status" value="1"/>
</dbReference>
<evidence type="ECO:0000256" key="12">
    <source>
        <dbReference type="ARBA" id="ARBA00023306"/>
    </source>
</evidence>
<evidence type="ECO:0000256" key="3">
    <source>
        <dbReference type="ARBA" id="ARBA00012513"/>
    </source>
</evidence>
<dbReference type="PANTHER" id="PTHR11139">
    <property type="entry name" value="ATAXIA TELANGIECTASIA MUTATED ATM -RELATED"/>
    <property type="match status" value="1"/>
</dbReference>
<keyword evidence="9" id="KW-0067">ATP-binding</keyword>
<keyword evidence="5" id="KW-0808">Transferase</keyword>
<evidence type="ECO:0000313" key="19">
    <source>
        <dbReference type="EMBL" id="KAG2608567.1"/>
    </source>
</evidence>
<dbReference type="InterPro" id="IPR003151">
    <property type="entry name" value="PIK-rel_kinase_FAT"/>
</dbReference>
<dbReference type="SMART" id="SM01343">
    <property type="entry name" value="FATC"/>
    <property type="match status" value="1"/>
</dbReference>
<evidence type="ECO:0000259" key="18">
    <source>
        <dbReference type="PROSITE" id="PS51190"/>
    </source>
</evidence>
<dbReference type="GO" id="GO:0004674">
    <property type="term" value="F:protein serine/threonine kinase activity"/>
    <property type="evidence" value="ECO:0007669"/>
    <property type="project" value="UniProtKB-KW"/>
</dbReference>
<dbReference type="InterPro" id="IPR050517">
    <property type="entry name" value="DDR_Repair_Kinase"/>
</dbReference>
<dbReference type="InterPro" id="IPR000403">
    <property type="entry name" value="PI3/4_kinase_cat_dom"/>
</dbReference>
<dbReference type="Gene3D" id="1.25.40.10">
    <property type="entry name" value="Tetratricopeptide repeat domain"/>
    <property type="match status" value="1"/>
</dbReference>
<dbReference type="PROSITE" id="PS00916">
    <property type="entry name" value="PI3_4_KINASE_2"/>
    <property type="match status" value="1"/>
</dbReference>
<dbReference type="PROSITE" id="PS51189">
    <property type="entry name" value="FAT"/>
    <property type="match status" value="1"/>
</dbReference>
<dbReference type="SUPFAM" id="SSF56112">
    <property type="entry name" value="Protein kinase-like (PK-like)"/>
    <property type="match status" value="1"/>
</dbReference>
<dbReference type="GO" id="GO:0000077">
    <property type="term" value="P:DNA damage checkpoint signaling"/>
    <property type="evidence" value="ECO:0007669"/>
    <property type="project" value="TreeGrafter"/>
</dbReference>
<dbReference type="EC" id="2.7.11.1" evidence="3"/>
<evidence type="ECO:0000256" key="5">
    <source>
        <dbReference type="ARBA" id="ARBA00022679"/>
    </source>
</evidence>
<comment type="catalytic activity">
    <reaction evidence="14">
        <text>L-threonyl-[protein] + ATP = O-phospho-L-threonyl-[protein] + ADP + H(+)</text>
        <dbReference type="Rhea" id="RHEA:46608"/>
        <dbReference type="Rhea" id="RHEA-COMP:11060"/>
        <dbReference type="Rhea" id="RHEA-COMP:11605"/>
        <dbReference type="ChEBI" id="CHEBI:15378"/>
        <dbReference type="ChEBI" id="CHEBI:30013"/>
        <dbReference type="ChEBI" id="CHEBI:30616"/>
        <dbReference type="ChEBI" id="CHEBI:61977"/>
        <dbReference type="ChEBI" id="CHEBI:456216"/>
        <dbReference type="EC" id="2.7.11.1"/>
    </reaction>
</comment>
<dbReference type="InterPro" id="IPR011009">
    <property type="entry name" value="Kinase-like_dom_sf"/>
</dbReference>
<keyword evidence="8" id="KW-0418">Kinase</keyword>
<evidence type="ECO:0000313" key="20">
    <source>
        <dbReference type="Proteomes" id="UP000823388"/>
    </source>
</evidence>
<evidence type="ECO:0000256" key="4">
    <source>
        <dbReference type="ARBA" id="ARBA00022527"/>
    </source>
</evidence>
<keyword evidence="12" id="KW-0131">Cell cycle</keyword>
<comment type="caution">
    <text evidence="19">The sequence shown here is derived from an EMBL/GenBank/DDBJ whole genome shotgun (WGS) entry which is preliminary data.</text>
</comment>
<keyword evidence="20" id="KW-1185">Reference proteome</keyword>
<sequence length="1221" mass="137396">MSFRRWIYYWIRRLTSHATGSRSGIFSACRGIIRHDMPTAIYLLPYLVLNVVCYGTPEARQSITEEILCVLNAAASESSGAAVHGIAGGQSEVCIQAIFTLLDNLGQWVDDLKQEIALSQSSYAMAGKYGGKLKGGTCSDYEQDQMLVQCSNVAELLAAIPRVTLARASLRCQAHARALMYFESHVQANSGSSNPAAECSGNFSDDDISFLMEIYGGLDEPDGLLGLANLRKSSSLQDQLIINEKAGNWAEILTLCEQALHMEPTCVHRQSDVLNCLLNMCHLQAMIAHVDGLVHSIPQYKKTWCMQGVRAAWRLGRWDLMDEYLTGADQGLVFSGSENNASFDMDLAKIFKAMMNKDQFLVAEQIFQSKQALLVPLAAAGMDSYMRAYPYVVKLHMLRELEDFNSLLGDKSFIDKSFSADDPKFLKLAKDWENRLKCTQPSLWTREPLLALRRMVFSQSHMHAQVGNSWLHYAKLCRLAGHYETAHLAILEADASGAPDAHMEKAKYLWNIRKFDSAIAELQQTLLNMPAEILGSAVLSSLCSLSLALPNPPISATQASKENPDVSKTLLLYTRWIHYTGQKQSADIKSLYSRVTELRPKWEKGFFCMAKFADDLLIDARKRQEDDKFACKVGPVSSSFSNSVSRATEEKEKPWWESLMGVLLCYAKALHRGHKNLFQALPRMLTLWFEFGSIYTQDESSSDQHMKEVHGRVLSLIRGCVKDLPIYQWLTVLSQLISRICHQNAEVVRIVKFIITTVLREYPQQALWMMAAVSKSTVPARRDAAAEILQSAKKGYRRNQNNALFIQFPTLIDHLIKLCFHPGQPKAKTINISTEFSSLKRMMPLGIILPVQQALTVTLPSYDSNMSDQSGFHPFSVSEHPKIAGIADEAEILSSLQKPKKVVFIGSDGVARPFLCKPKDDLRKDSRMMEFNAMINRLLSKVPESRRRKLYIRTFAVVPLTEDCGMVEWVPNTRSLRHILQDIYIAHGKFDRMKTNPLVKRIYDTYHGKMPDDEMLKTKILPMFPPVFHKWFLTTFSEPAAWFRARVAYAHTTAVWSMVGHIVGLGDRHGENILFDSTTGDCVHVDFSCLFDRGLLLDKPENMIDGLGITGYEGIFLKVCEITLSVLRTHKETLMTVLETFIHDPLVEWTKTNKSSAGEVQNPHAQRAITNIKARLQGVVVGVKASPSLPLSVEGQARRLIAEAVSLGNLGKMYIWWMPWF</sequence>
<evidence type="ECO:0000259" key="16">
    <source>
        <dbReference type="PROSITE" id="PS50290"/>
    </source>
</evidence>
<feature type="domain" description="FAT" evidence="17">
    <location>
        <begin position="164"/>
        <end position="776"/>
    </location>
</feature>
<evidence type="ECO:0000256" key="10">
    <source>
        <dbReference type="ARBA" id="ARBA00023204"/>
    </source>
</evidence>
<dbReference type="SMART" id="SM00146">
    <property type="entry name" value="PI3Kc"/>
    <property type="match status" value="1"/>
</dbReference>
<evidence type="ECO:0000256" key="1">
    <source>
        <dbReference type="ARBA" id="ARBA00004123"/>
    </source>
</evidence>
<dbReference type="GO" id="GO:0005634">
    <property type="term" value="C:nucleus"/>
    <property type="evidence" value="ECO:0007669"/>
    <property type="project" value="UniProtKB-SubCell"/>
</dbReference>
<dbReference type="GO" id="GO:0005524">
    <property type="term" value="F:ATP binding"/>
    <property type="evidence" value="ECO:0007669"/>
    <property type="project" value="UniProtKB-KW"/>
</dbReference>
<evidence type="ECO:0000256" key="2">
    <source>
        <dbReference type="ARBA" id="ARBA00010769"/>
    </source>
</evidence>
<protein>
    <recommendedName>
        <fullName evidence="13">Serine/threonine-protein kinase ATR</fullName>
        <ecNumber evidence="3">2.7.11.1</ecNumber>
    </recommendedName>
</protein>
<feature type="domain" description="FATC" evidence="18">
    <location>
        <begin position="1189"/>
        <end position="1221"/>
    </location>
</feature>
<dbReference type="PROSITE" id="PS50290">
    <property type="entry name" value="PI3_4_KINASE_3"/>
    <property type="match status" value="1"/>
</dbReference>
<dbReference type="AlphaFoldDB" id="A0A8T0TE98"/>
<dbReference type="GO" id="GO:0005694">
    <property type="term" value="C:chromosome"/>
    <property type="evidence" value="ECO:0007669"/>
    <property type="project" value="TreeGrafter"/>
</dbReference>
<keyword evidence="4" id="KW-0723">Serine/threonine-protein kinase</keyword>
<dbReference type="Gene3D" id="1.10.1070.11">
    <property type="entry name" value="Phosphatidylinositol 3-/4-kinase, catalytic domain"/>
    <property type="match status" value="1"/>
</dbReference>
<keyword evidence="7" id="KW-0227">DNA damage</keyword>
<dbReference type="GO" id="GO:0000723">
    <property type="term" value="P:telomere maintenance"/>
    <property type="evidence" value="ECO:0007669"/>
    <property type="project" value="TreeGrafter"/>
</dbReference>